<keyword evidence="2" id="KW-1185">Reference proteome</keyword>
<protein>
    <submittedName>
        <fullName evidence="1">Uncharacterized protein</fullName>
    </submittedName>
</protein>
<proteinExistence type="predicted"/>
<reference evidence="1" key="1">
    <citation type="submission" date="2023-06" db="EMBL/GenBank/DDBJ databases">
        <title>Draft Genome Sequences of Representative Paenibacillus Polymyxa, Bacillus cereus, Fictibacillus sp., and Brevibacillus agri Strains Isolated from Amazonian Dark Earth.</title>
        <authorList>
            <person name="Pellegrinetti T.A."/>
            <person name="Cunha I.C.M."/>
            <person name="Chaves M.G."/>
            <person name="Freitas A.S."/>
            <person name="Silva A.V.R."/>
            <person name="Tsai S.M."/>
            <person name="Mendes L.W."/>
        </authorList>
    </citation>
    <scope>NUCLEOTIDE SEQUENCE</scope>
    <source>
        <strain evidence="1">CENA-BCM004</strain>
    </source>
</reference>
<dbReference type="Proteomes" id="UP001168694">
    <property type="component" value="Unassembled WGS sequence"/>
</dbReference>
<evidence type="ECO:0000313" key="1">
    <source>
        <dbReference type="EMBL" id="MDN4075910.1"/>
    </source>
</evidence>
<dbReference type="EMBL" id="JAUHLN010000008">
    <property type="protein sequence ID" value="MDN4075910.1"/>
    <property type="molecule type" value="Genomic_DNA"/>
</dbReference>
<dbReference type="RefSeq" id="WP_290402021.1">
    <property type="nucleotide sequence ID" value="NZ_JAUHLN010000008.1"/>
</dbReference>
<gene>
    <name evidence="1" type="ORF">QYF49_23480</name>
</gene>
<evidence type="ECO:0000313" key="2">
    <source>
        <dbReference type="Proteomes" id="UP001168694"/>
    </source>
</evidence>
<comment type="caution">
    <text evidence="1">The sequence shown here is derived from an EMBL/GenBank/DDBJ whole genome shotgun (WGS) entry which is preliminary data.</text>
</comment>
<name>A0ABT8EDC7_9BACL</name>
<accession>A0ABT8EDC7</accession>
<sequence>MKGKLTKKGAAIQSIISINKQLQCEGLDSFTDYGNERGLQCFVGRNKNPLSNENLKAGFTF</sequence>
<organism evidence="1 2">
    <name type="scientific">Fictibacillus terranigra</name>
    <dbReference type="NCBI Taxonomy" id="3058424"/>
    <lineage>
        <taxon>Bacteria</taxon>
        <taxon>Bacillati</taxon>
        <taxon>Bacillota</taxon>
        <taxon>Bacilli</taxon>
        <taxon>Bacillales</taxon>
        <taxon>Fictibacillaceae</taxon>
        <taxon>Fictibacillus</taxon>
    </lineage>
</organism>